<organism evidence="1 2">
    <name type="scientific">Giardia intestinalis (strain P15)</name>
    <name type="common">Giardia lamblia</name>
    <dbReference type="NCBI Taxonomy" id="658858"/>
    <lineage>
        <taxon>Eukaryota</taxon>
        <taxon>Metamonada</taxon>
        <taxon>Diplomonadida</taxon>
        <taxon>Hexamitidae</taxon>
        <taxon>Giardiinae</taxon>
        <taxon>Giardia</taxon>
    </lineage>
</organism>
<gene>
    <name evidence="1" type="ORF">GLP15_556</name>
</gene>
<dbReference type="VEuPathDB" id="GiardiaDB:GLP15_556"/>
<proteinExistence type="predicted"/>
<dbReference type="OMA" id="LECAVPY"/>
<dbReference type="Proteomes" id="UP000008974">
    <property type="component" value="Unassembled WGS sequence"/>
</dbReference>
<name>E1F202_GIAIA</name>
<dbReference type="EMBL" id="ACVC01000129">
    <property type="protein sequence ID" value="EFO63496.1"/>
    <property type="molecule type" value="Genomic_DNA"/>
</dbReference>
<comment type="caution">
    <text evidence="1">The sequence shown here is derived from an EMBL/GenBank/DDBJ whole genome shotgun (WGS) entry which is preliminary data.</text>
</comment>
<evidence type="ECO:0000313" key="2">
    <source>
        <dbReference type="Proteomes" id="UP000008974"/>
    </source>
</evidence>
<evidence type="ECO:0000313" key="1">
    <source>
        <dbReference type="EMBL" id="EFO63496.1"/>
    </source>
</evidence>
<sequence length="265" mass="29814">MYVISSSKGPVLEVLKRQILSVFYTSEQSPIKIKMQGLKGAYVQGNKADRSNITTVVLSGVQPQYTIVIDRRHVIDIPNTYSVCYYSITVSPEVSDIGLFKTVSLQGSTICKLVPALMVPGSLECAVPYIQKLVDFFYIYVDYLTGKSNQDILIEANRVCREFNFSSLKVINTVASLARGIRLIVRPYLALKNNTYTREEAEEASDSYLVKYKNGLDDVVKIASKTGAIFTRSFMREYVKQYTHFLLLSVSCEKFLKITSTIADQ</sequence>
<reference evidence="1 2" key="1">
    <citation type="journal article" date="2010" name="BMC Genomics">
        <title>Genome analysis and comparative genomics of a Giardia intestinalis assemblage E isolate.</title>
        <authorList>
            <person name="Jerlstrom-Hultqvist J."/>
            <person name="Franzen O."/>
            <person name="Ankarklev J."/>
            <person name="Xu F."/>
            <person name="Nohynkova E."/>
            <person name="Andersson J.O."/>
            <person name="Svard S.G."/>
            <person name="Andersson B."/>
        </authorList>
    </citation>
    <scope>NUCLEOTIDE SEQUENCE [LARGE SCALE GENOMIC DNA]</scope>
    <source>
        <strain evidence="1 2">P15</strain>
    </source>
</reference>
<dbReference type="AlphaFoldDB" id="E1F202"/>
<dbReference type="OrthoDB" id="10252320at2759"/>
<accession>E1F202</accession>
<protein>
    <submittedName>
        <fullName evidence="1">Uncharacterized protein</fullName>
    </submittedName>
</protein>